<evidence type="ECO:0000313" key="3">
    <source>
        <dbReference type="Proteomes" id="UP000054985"/>
    </source>
</evidence>
<dbReference type="Proteomes" id="UP000054985">
    <property type="component" value="Unassembled WGS sequence"/>
</dbReference>
<dbReference type="STRING" id="39962.Lmor_1705"/>
<name>A0A378JZ86_9GAMM</name>
<evidence type="ECO:0000313" key="2">
    <source>
        <dbReference type="EMBL" id="STX64025.1"/>
    </source>
</evidence>
<gene>
    <name evidence="1" type="ORF">Lmor_1705</name>
    <name evidence="2" type="ORF">NCTC12239_02986</name>
</gene>
<evidence type="ECO:0000313" key="4">
    <source>
        <dbReference type="Proteomes" id="UP000254040"/>
    </source>
</evidence>
<sequence length="546" mass="63491">MTNQPELLHRLIAEMAELIEHNDDPDPQLYALFFQHPEYALKLIDLLNDLDEDLIHEGPPVYSACVFALDICVAQLQAAVDAHNKVTSKSLNQLMNHLADVIQTKKHSLSFWLPVLNAFYEVHVELTQNLKDAYFDLANQEDDHIDEIDPVSHLDSIRDLINELSDLSTFDIAENFFAQSYAMPADFFADLIIDLYSIDEGHDIALLTLLHPKSEVREVAVATLDQVMDKVTLTSISLSRLQVIKYWYPESYHTMFDRWIKIQRKKGVVFEVEPKPVWMEIKATEVDGTGSQGIFIHIRKNRKNRLCGLLLKFEMGLKDAWITPIIPANEVTEYYKQAFAESVTLREVDTSYFQQMVEHFLAITIEKGDIPYLHFLEIQELSGIRLRPKKLDLEYLFEQLSVQITPFTQEAIQESLQRSKSWLKNKQFTESWYIENPLIDKIVNHNSSFVDGVKVCRLADAMDAVFIEEMELHRDKWQFHFLWIALWVKAKARKNEKVWQDSFLIAYTIHEGIPLKDIPVMKEICHQTVINSVETMQERKTHLSQE</sequence>
<reference evidence="1 3" key="1">
    <citation type="submission" date="2015-11" db="EMBL/GenBank/DDBJ databases">
        <title>Genomic analysis of 38 Legionella species identifies large and diverse effector repertoires.</title>
        <authorList>
            <person name="Burstein D."/>
            <person name="Amaro F."/>
            <person name="Zusman T."/>
            <person name="Lifshitz Z."/>
            <person name="Cohen O."/>
            <person name="Gilbert J.A."/>
            <person name="Pupko T."/>
            <person name="Shuman H.A."/>
            <person name="Segal G."/>
        </authorList>
    </citation>
    <scope>NUCLEOTIDE SEQUENCE [LARGE SCALE GENOMIC DNA]</scope>
    <source>
        <strain evidence="1 3">ATCC 43877</strain>
    </source>
</reference>
<dbReference type="RefSeq" id="WP_028382758.1">
    <property type="nucleotide sequence ID" value="NZ_CAAAJG010000012.1"/>
</dbReference>
<evidence type="ECO:0000313" key="1">
    <source>
        <dbReference type="EMBL" id="KTD34308.1"/>
    </source>
</evidence>
<dbReference type="EMBL" id="LNYN01000020">
    <property type="protein sequence ID" value="KTD34308.1"/>
    <property type="molecule type" value="Genomic_DNA"/>
</dbReference>
<dbReference type="Proteomes" id="UP000254040">
    <property type="component" value="Unassembled WGS sequence"/>
</dbReference>
<reference evidence="2 4" key="2">
    <citation type="submission" date="2018-06" db="EMBL/GenBank/DDBJ databases">
        <authorList>
            <consortium name="Pathogen Informatics"/>
            <person name="Doyle S."/>
        </authorList>
    </citation>
    <scope>NUCLEOTIDE SEQUENCE [LARGE SCALE GENOMIC DNA]</scope>
    <source>
        <strain evidence="2 4">NCTC12239</strain>
    </source>
</reference>
<protein>
    <submittedName>
        <fullName evidence="2">Uncharacterized protein</fullName>
    </submittedName>
</protein>
<keyword evidence="3" id="KW-1185">Reference proteome</keyword>
<dbReference type="EMBL" id="UGOG01000001">
    <property type="protein sequence ID" value="STX64025.1"/>
    <property type="molecule type" value="Genomic_DNA"/>
</dbReference>
<dbReference type="OrthoDB" id="5650953at2"/>
<accession>A0A378JZ86</accession>
<organism evidence="2 4">
    <name type="scientific">Legionella moravica</name>
    <dbReference type="NCBI Taxonomy" id="39962"/>
    <lineage>
        <taxon>Bacteria</taxon>
        <taxon>Pseudomonadati</taxon>
        <taxon>Pseudomonadota</taxon>
        <taxon>Gammaproteobacteria</taxon>
        <taxon>Legionellales</taxon>
        <taxon>Legionellaceae</taxon>
        <taxon>Legionella</taxon>
    </lineage>
</organism>
<dbReference type="AlphaFoldDB" id="A0A378JZ86"/>
<proteinExistence type="predicted"/>